<dbReference type="Proteomes" id="UP000734823">
    <property type="component" value="Unassembled WGS sequence"/>
</dbReference>
<dbReference type="InterPro" id="IPR000601">
    <property type="entry name" value="PKD_dom"/>
</dbReference>
<keyword evidence="1" id="KW-0732">Signal</keyword>
<evidence type="ECO:0000313" key="5">
    <source>
        <dbReference type="Proteomes" id="UP000734823"/>
    </source>
</evidence>
<dbReference type="Gene3D" id="2.160.20.10">
    <property type="entry name" value="Single-stranded right-handed beta-helix, Pectin lyase-like"/>
    <property type="match status" value="1"/>
</dbReference>
<dbReference type="InterPro" id="IPR006626">
    <property type="entry name" value="PbH1"/>
</dbReference>
<dbReference type="InterPro" id="IPR012334">
    <property type="entry name" value="Pectin_lyas_fold"/>
</dbReference>
<feature type="domain" description="Periplasmic copper-binding protein NosD beta helix" evidence="3">
    <location>
        <begin position="235"/>
        <end position="377"/>
    </location>
</feature>
<organism evidence="4 5">
    <name type="scientific">Actinokineospora xionganensis</name>
    <dbReference type="NCBI Taxonomy" id="2684470"/>
    <lineage>
        <taxon>Bacteria</taxon>
        <taxon>Bacillati</taxon>
        <taxon>Actinomycetota</taxon>
        <taxon>Actinomycetes</taxon>
        <taxon>Pseudonocardiales</taxon>
        <taxon>Pseudonocardiaceae</taxon>
        <taxon>Actinokineospora</taxon>
    </lineage>
</organism>
<protein>
    <submittedName>
        <fullName evidence="4">Right-handed parallel beta-helix repeat-containing protein</fullName>
    </submittedName>
</protein>
<evidence type="ECO:0000313" key="4">
    <source>
        <dbReference type="EMBL" id="MBC6447996.1"/>
    </source>
</evidence>
<feature type="signal peptide" evidence="1">
    <location>
        <begin position="1"/>
        <end position="23"/>
    </location>
</feature>
<reference evidence="4 5" key="1">
    <citation type="submission" date="2020-06" db="EMBL/GenBank/DDBJ databases">
        <title>Actinokineospora xiongansis sp. nov., isolated from soil of Baiyangdian.</title>
        <authorList>
            <person name="Zhang X."/>
        </authorList>
    </citation>
    <scope>NUCLEOTIDE SEQUENCE [LARGE SCALE GENOMIC DNA]</scope>
    <source>
        <strain evidence="4 5">HBU206404</strain>
    </source>
</reference>
<dbReference type="SMART" id="SM00710">
    <property type="entry name" value="PbH1"/>
    <property type="match status" value="7"/>
</dbReference>
<dbReference type="InterPro" id="IPR007742">
    <property type="entry name" value="NosD_dom"/>
</dbReference>
<evidence type="ECO:0000256" key="1">
    <source>
        <dbReference type="SAM" id="SignalP"/>
    </source>
</evidence>
<name>A0ABR7L6J3_9PSEU</name>
<comment type="caution">
    <text evidence="4">The sequence shown here is derived from an EMBL/GenBank/DDBJ whole genome shotgun (WGS) entry which is preliminary data.</text>
</comment>
<evidence type="ECO:0000259" key="2">
    <source>
        <dbReference type="Pfam" id="PF00801"/>
    </source>
</evidence>
<evidence type="ECO:0000259" key="3">
    <source>
        <dbReference type="Pfam" id="PF05048"/>
    </source>
</evidence>
<gene>
    <name evidence="4" type="ORF">GPZ80_12535</name>
</gene>
<proteinExistence type="predicted"/>
<dbReference type="Pfam" id="PF05048">
    <property type="entry name" value="NosD"/>
    <property type="match status" value="1"/>
</dbReference>
<dbReference type="CDD" id="cd00146">
    <property type="entry name" value="PKD"/>
    <property type="match status" value="1"/>
</dbReference>
<dbReference type="InterPro" id="IPR011050">
    <property type="entry name" value="Pectin_lyase_fold/virulence"/>
</dbReference>
<keyword evidence="5" id="KW-1185">Reference proteome</keyword>
<dbReference type="Pfam" id="PF00801">
    <property type="entry name" value="PKD"/>
    <property type="match status" value="1"/>
</dbReference>
<feature type="domain" description="PKD" evidence="2">
    <location>
        <begin position="488"/>
        <end position="561"/>
    </location>
</feature>
<sequence>MIRVRSWGAVASAVAALATTAAAADTDPLSVDPSGDPTGVVDTAAVQRALDLAGQVGGTVRFGSGTFHIARPLTLTVARDTPLVRLVGQGRDATVLASVQEPTTLPDMTPVVRLDSSTKMGLPGPTIEMSGLAIDGRENGRVSDGIKAWGGTGLRLHDLAVRNLAVSATMPGVVGIRLGDTHDSVIENTHISHIAPDSRYAVGIQARSGSSDLDIVGSTVDHVGASGINCANEATAGSRNISVRGNTVTNAAMSGIGFGIELYRNCDDSTVEDNGRVDHGISAVESDRVAIRRNIVQGGEYGIETGGVGRGDIVVADNTTTRSTLGLVLQDTTHASVLRNRFVDSRTYGGWLKQNTRVHVSGSGCGDTRCGFVHSGSASGLCEVGLRPSAALYVERDRYLTLDGLTLAQPGGYGISFTGSDHGGSDFLSVVGNTFHDNDCGPISQWLAPTEVEWSVNEGATFPCAPPGAFDCRTIGDWQARPTPGAAIAVAPTVKAGQPVTYRVRAGADTVWQLIDLGVGSPRSAGAAETSGTVVFPKRGRYQVSVVVWDSYGRSGLTSTMVRVN</sequence>
<dbReference type="EMBL" id="JABVED010000006">
    <property type="protein sequence ID" value="MBC6447996.1"/>
    <property type="molecule type" value="Genomic_DNA"/>
</dbReference>
<feature type="chain" id="PRO_5047054774" evidence="1">
    <location>
        <begin position="24"/>
        <end position="565"/>
    </location>
</feature>
<dbReference type="SUPFAM" id="SSF51126">
    <property type="entry name" value="Pectin lyase-like"/>
    <property type="match status" value="1"/>
</dbReference>
<dbReference type="RefSeq" id="WP_187220503.1">
    <property type="nucleotide sequence ID" value="NZ_JABVED010000006.1"/>
</dbReference>
<accession>A0ABR7L6J3</accession>